<dbReference type="InterPro" id="IPR036865">
    <property type="entry name" value="CRAL-TRIO_dom_sf"/>
</dbReference>
<feature type="domain" description="CRAL-TRIO" evidence="1">
    <location>
        <begin position="126"/>
        <end position="279"/>
    </location>
</feature>
<sequence>MNQTALNRYGQAFVQETPELISSKLHELNELLSSDTFSTPEKKKHYITAATEYSHECNDSFKLKHLRCECFRVDDAAKRIINYWNKRVELFGEKAFQPMTQSMACSNDAHALQINYVMPVVNSKTGDIIKDDAGRGILYIDPSRLTNQEYDRTSMTRAFWYTMHALLEDEEIQKKGIIIIAHPKHASKSSMDRKLSKNNITSMRGCLPIRVGAIHMCHPPFFFEIIFGVVKIFLGERLRKRVKIHSGSDEKVLQTLVETYGIVKGKIPDSIEGGGFTLDYQGWLELRKNQGK</sequence>
<dbReference type="PANTHER" id="PTHR10174:SF208">
    <property type="entry name" value="CRAL-TRIO DOMAIN-CONTAINING PROTEIN DDB_G0278031"/>
    <property type="match status" value="1"/>
</dbReference>
<dbReference type="Pfam" id="PF00650">
    <property type="entry name" value="CRAL_TRIO"/>
    <property type="match status" value="1"/>
</dbReference>
<gene>
    <name evidence="2" type="ORF">CTEN210_06380</name>
</gene>
<dbReference type="SUPFAM" id="SSF52087">
    <property type="entry name" value="CRAL/TRIO domain"/>
    <property type="match status" value="1"/>
</dbReference>
<reference evidence="2 3" key="1">
    <citation type="journal article" date="2021" name="Sci. Rep.">
        <title>The genome of the diatom Chaetoceros tenuissimus carries an ancient integrated fragment of an extant virus.</title>
        <authorList>
            <person name="Hongo Y."/>
            <person name="Kimura K."/>
            <person name="Takaki Y."/>
            <person name="Yoshida Y."/>
            <person name="Baba S."/>
            <person name="Kobayashi G."/>
            <person name="Nagasaki K."/>
            <person name="Hano T."/>
            <person name="Tomaru Y."/>
        </authorList>
    </citation>
    <scope>NUCLEOTIDE SEQUENCE [LARGE SCALE GENOMIC DNA]</scope>
    <source>
        <strain evidence="2 3">NIES-3715</strain>
    </source>
</reference>
<name>A0AAD3CSJ1_9STRA</name>
<evidence type="ECO:0000313" key="2">
    <source>
        <dbReference type="EMBL" id="GFH49904.1"/>
    </source>
</evidence>
<keyword evidence="3" id="KW-1185">Reference proteome</keyword>
<dbReference type="SUPFAM" id="SSF46938">
    <property type="entry name" value="CRAL/TRIO N-terminal domain"/>
    <property type="match status" value="1"/>
</dbReference>
<protein>
    <recommendedName>
        <fullName evidence="1">CRAL-TRIO domain-containing protein</fullName>
    </recommendedName>
</protein>
<evidence type="ECO:0000259" key="1">
    <source>
        <dbReference type="PROSITE" id="PS50191"/>
    </source>
</evidence>
<dbReference type="Gene3D" id="3.40.525.10">
    <property type="entry name" value="CRAL-TRIO lipid binding domain"/>
    <property type="match status" value="1"/>
</dbReference>
<dbReference type="AlphaFoldDB" id="A0AAD3CSJ1"/>
<dbReference type="CDD" id="cd00170">
    <property type="entry name" value="SEC14"/>
    <property type="match status" value="1"/>
</dbReference>
<dbReference type="GO" id="GO:1902936">
    <property type="term" value="F:phosphatidylinositol bisphosphate binding"/>
    <property type="evidence" value="ECO:0007669"/>
    <property type="project" value="TreeGrafter"/>
</dbReference>
<organism evidence="2 3">
    <name type="scientific">Chaetoceros tenuissimus</name>
    <dbReference type="NCBI Taxonomy" id="426638"/>
    <lineage>
        <taxon>Eukaryota</taxon>
        <taxon>Sar</taxon>
        <taxon>Stramenopiles</taxon>
        <taxon>Ochrophyta</taxon>
        <taxon>Bacillariophyta</taxon>
        <taxon>Coscinodiscophyceae</taxon>
        <taxon>Chaetocerotophycidae</taxon>
        <taxon>Chaetocerotales</taxon>
        <taxon>Chaetocerotaceae</taxon>
        <taxon>Chaetoceros</taxon>
    </lineage>
</organism>
<dbReference type="Proteomes" id="UP001054902">
    <property type="component" value="Unassembled WGS sequence"/>
</dbReference>
<dbReference type="EMBL" id="BLLK01000038">
    <property type="protein sequence ID" value="GFH49904.1"/>
    <property type="molecule type" value="Genomic_DNA"/>
</dbReference>
<dbReference type="GO" id="GO:0016020">
    <property type="term" value="C:membrane"/>
    <property type="evidence" value="ECO:0007669"/>
    <property type="project" value="TreeGrafter"/>
</dbReference>
<dbReference type="InterPro" id="IPR036273">
    <property type="entry name" value="CRAL/TRIO_N_dom_sf"/>
</dbReference>
<dbReference type="PROSITE" id="PS50191">
    <property type="entry name" value="CRAL_TRIO"/>
    <property type="match status" value="1"/>
</dbReference>
<dbReference type="PANTHER" id="PTHR10174">
    <property type="entry name" value="ALPHA-TOCOPHEROL TRANSFER PROTEIN-RELATED"/>
    <property type="match status" value="1"/>
</dbReference>
<proteinExistence type="predicted"/>
<comment type="caution">
    <text evidence="2">The sequence shown here is derived from an EMBL/GenBank/DDBJ whole genome shotgun (WGS) entry which is preliminary data.</text>
</comment>
<dbReference type="PRINTS" id="PR00180">
    <property type="entry name" value="CRETINALDHBP"/>
</dbReference>
<dbReference type="InterPro" id="IPR001251">
    <property type="entry name" value="CRAL-TRIO_dom"/>
</dbReference>
<evidence type="ECO:0000313" key="3">
    <source>
        <dbReference type="Proteomes" id="UP001054902"/>
    </source>
</evidence>
<accession>A0AAD3CSJ1</accession>